<reference evidence="2" key="1">
    <citation type="submission" date="2021-06" db="EMBL/GenBank/DDBJ databases">
        <authorList>
            <person name="Criscuolo A."/>
        </authorList>
    </citation>
    <scope>NUCLEOTIDE SEQUENCE</scope>
    <source>
        <strain evidence="2">CIP111803</strain>
    </source>
</reference>
<evidence type="ECO:0000313" key="2">
    <source>
        <dbReference type="EMBL" id="CAG7616906.1"/>
    </source>
</evidence>
<name>A0A916K096_9MICO</name>
<dbReference type="Proteomes" id="UP000693892">
    <property type="component" value="Unassembled WGS sequence"/>
</dbReference>
<sequence>MIAHTLRPARRGRAAPGGRKTPGNLRGISRSARNLAVCGVWTDAGDQAKPRGMT</sequence>
<feature type="region of interest" description="Disordered" evidence="1">
    <location>
        <begin position="1"/>
        <end position="28"/>
    </location>
</feature>
<dbReference type="AlphaFoldDB" id="A0A916K096"/>
<evidence type="ECO:0000256" key="1">
    <source>
        <dbReference type="SAM" id="MobiDB-lite"/>
    </source>
</evidence>
<evidence type="ECO:0000313" key="3">
    <source>
        <dbReference type="Proteomes" id="UP000693892"/>
    </source>
</evidence>
<gene>
    <name evidence="2" type="ORF">LEUCIP111803_02040</name>
</gene>
<accession>A0A916K096</accession>
<keyword evidence="3" id="KW-1185">Reference proteome</keyword>
<dbReference type="EMBL" id="CAJVAP010000025">
    <property type="protein sequence ID" value="CAG7616906.1"/>
    <property type="molecule type" value="Genomic_DNA"/>
</dbReference>
<comment type="caution">
    <text evidence="2">The sequence shown here is derived from an EMBL/GenBank/DDBJ whole genome shotgun (WGS) entry which is preliminary data.</text>
</comment>
<organism evidence="2 3">
    <name type="scientific">Leucobacter soli</name>
    <dbReference type="NCBI Taxonomy" id="2812850"/>
    <lineage>
        <taxon>Bacteria</taxon>
        <taxon>Bacillati</taxon>
        <taxon>Actinomycetota</taxon>
        <taxon>Actinomycetes</taxon>
        <taxon>Micrococcales</taxon>
        <taxon>Microbacteriaceae</taxon>
        <taxon>Leucobacter</taxon>
    </lineage>
</organism>
<protein>
    <submittedName>
        <fullName evidence="2">Uncharacterized protein</fullName>
    </submittedName>
</protein>
<proteinExistence type="predicted"/>